<keyword evidence="4" id="KW-1185">Reference proteome</keyword>
<reference evidence="3 4" key="1">
    <citation type="submission" date="2016-06" db="EMBL/GenBank/DDBJ databases">
        <title>Living apart together: crosstalk between the core and supernumerary genomes in a fungal plant pathogen.</title>
        <authorList>
            <person name="Vanheule A."/>
            <person name="Audenaert K."/>
            <person name="Warris S."/>
            <person name="Van De Geest H."/>
            <person name="Schijlen E."/>
            <person name="Hofte M."/>
            <person name="De Saeger S."/>
            <person name="Haesaert G."/>
            <person name="Waalwijk C."/>
            <person name="Van Der Lee T."/>
        </authorList>
    </citation>
    <scope>NUCLEOTIDE SEQUENCE [LARGE SCALE GENOMIC DNA]</scope>
    <source>
        <strain evidence="3 4">2516</strain>
    </source>
</reference>
<keyword evidence="2" id="KW-0732">Signal</keyword>
<protein>
    <recommendedName>
        <fullName evidence="5">LysM domain-containing protein</fullName>
    </recommendedName>
</protein>
<evidence type="ECO:0000256" key="2">
    <source>
        <dbReference type="SAM" id="SignalP"/>
    </source>
</evidence>
<dbReference type="EMBL" id="LYXU01000003">
    <property type="protein sequence ID" value="OBS21603.1"/>
    <property type="molecule type" value="Genomic_DNA"/>
</dbReference>
<gene>
    <name evidence="3" type="ORF">FPOA_07939</name>
</gene>
<accession>A0A1B8AM50</accession>
<feature type="signal peptide" evidence="2">
    <location>
        <begin position="1"/>
        <end position="17"/>
    </location>
</feature>
<feature type="region of interest" description="Disordered" evidence="1">
    <location>
        <begin position="212"/>
        <end position="239"/>
    </location>
</feature>
<dbReference type="OrthoDB" id="2281372at2759"/>
<evidence type="ECO:0000256" key="1">
    <source>
        <dbReference type="SAM" id="MobiDB-lite"/>
    </source>
</evidence>
<feature type="chain" id="PRO_5008602981" description="LysM domain-containing protein" evidence="2">
    <location>
        <begin position="18"/>
        <end position="287"/>
    </location>
</feature>
<dbReference type="Proteomes" id="UP000091967">
    <property type="component" value="Unassembled WGS sequence"/>
</dbReference>
<evidence type="ECO:0008006" key="5">
    <source>
        <dbReference type="Google" id="ProtNLM"/>
    </source>
</evidence>
<evidence type="ECO:0000313" key="4">
    <source>
        <dbReference type="Proteomes" id="UP000091967"/>
    </source>
</evidence>
<name>A0A1B8AM50_FUSPO</name>
<proteinExistence type="predicted"/>
<organism evidence="3 4">
    <name type="scientific">Fusarium poae</name>
    <dbReference type="NCBI Taxonomy" id="36050"/>
    <lineage>
        <taxon>Eukaryota</taxon>
        <taxon>Fungi</taxon>
        <taxon>Dikarya</taxon>
        <taxon>Ascomycota</taxon>
        <taxon>Pezizomycotina</taxon>
        <taxon>Sordariomycetes</taxon>
        <taxon>Hypocreomycetidae</taxon>
        <taxon>Hypocreales</taxon>
        <taxon>Nectriaceae</taxon>
        <taxon>Fusarium</taxon>
    </lineage>
</organism>
<feature type="compositionally biased region" description="Polar residues" evidence="1">
    <location>
        <begin position="217"/>
        <end position="239"/>
    </location>
</feature>
<dbReference type="OMA" id="CDNGEDN"/>
<evidence type="ECO:0000313" key="3">
    <source>
        <dbReference type="EMBL" id="OBS21603.1"/>
    </source>
</evidence>
<comment type="caution">
    <text evidence="3">The sequence shown here is derived from an EMBL/GenBank/DDBJ whole genome shotgun (WGS) entry which is preliminary data.</text>
</comment>
<dbReference type="AlphaFoldDB" id="A0A1B8AM50"/>
<sequence length="287" mass="31292">MLFNIIVALSLSTSVSAWIIPDLRKSDDSTLTNKACNKALEKEIHCDKFLSGVMSDDDSKWTKKKVELADSVCTDTCYNSLQSWYDTVTDACDNGEDNYLLLDKVSHTGFGGNLWASWNETCVKDPRTGRYCQEIIDGFSEIDDGEQRPYDELCHPCYGKVITAMTSTPSWLLSSNPGTDYWNGQLELVHKICGSSDSSKSRPFLIGTEISKEEHSSGSNHGITSTPSSDASTVSVQRTSSTGTASLETALSEIAPLESNAAGTFGAEHLDGYKYALLALGVDMFIL</sequence>
<dbReference type="STRING" id="36050.A0A1B8AM50"/>